<comment type="caution">
    <text evidence="6">The sequence shown here is derived from an EMBL/GenBank/DDBJ whole genome shotgun (WGS) entry which is preliminary data.</text>
</comment>
<evidence type="ECO:0000259" key="5">
    <source>
        <dbReference type="Pfam" id="PF14714"/>
    </source>
</evidence>
<name>A0A9D1NK14_9BACT</name>
<dbReference type="Gene3D" id="3.40.50.300">
    <property type="entry name" value="P-loop containing nucleotide triphosphate hydrolases"/>
    <property type="match status" value="1"/>
</dbReference>
<dbReference type="InterPro" id="IPR015946">
    <property type="entry name" value="KH_dom-like_a/b"/>
</dbReference>
<dbReference type="SUPFAM" id="SSF52540">
    <property type="entry name" value="P-loop containing nucleoside triphosphate hydrolases"/>
    <property type="match status" value="1"/>
</dbReference>
<dbReference type="Proteomes" id="UP000886812">
    <property type="component" value="Unassembled WGS sequence"/>
</dbReference>
<feature type="domain" description="GTPase Der C-terminal KH-domain-like" evidence="5">
    <location>
        <begin position="253"/>
        <end position="331"/>
    </location>
</feature>
<evidence type="ECO:0000259" key="4">
    <source>
        <dbReference type="Pfam" id="PF01926"/>
    </source>
</evidence>
<dbReference type="NCBIfam" id="TIGR00231">
    <property type="entry name" value="small_GTP"/>
    <property type="match status" value="1"/>
</dbReference>
<evidence type="ECO:0000313" key="6">
    <source>
        <dbReference type="EMBL" id="HIV04310.1"/>
    </source>
</evidence>
<dbReference type="Gene3D" id="3.30.300.20">
    <property type="match status" value="1"/>
</dbReference>
<gene>
    <name evidence="6" type="ORF">IAC75_04065</name>
</gene>
<dbReference type="Pfam" id="PF01926">
    <property type="entry name" value="MMR_HSR1"/>
    <property type="match status" value="1"/>
</dbReference>
<evidence type="ECO:0000256" key="3">
    <source>
        <dbReference type="SAM" id="MobiDB-lite"/>
    </source>
</evidence>
<dbReference type="InterPro" id="IPR006073">
    <property type="entry name" value="GTP-bd"/>
</dbReference>
<dbReference type="AlphaFoldDB" id="A0A9D1NK14"/>
<accession>A0A9D1NK14</accession>
<feature type="compositionally biased region" description="Polar residues" evidence="3">
    <location>
        <begin position="346"/>
        <end position="360"/>
    </location>
</feature>
<feature type="non-terminal residue" evidence="6">
    <location>
        <position position="1"/>
    </location>
</feature>
<dbReference type="PANTHER" id="PTHR43834:SF6">
    <property type="entry name" value="GTPASE DER"/>
    <property type="match status" value="1"/>
</dbReference>
<feature type="domain" description="G" evidence="4">
    <location>
        <begin position="59"/>
        <end position="182"/>
    </location>
</feature>
<dbReference type="Pfam" id="PF14714">
    <property type="entry name" value="KH_dom-like"/>
    <property type="match status" value="1"/>
</dbReference>
<dbReference type="GO" id="GO:0005525">
    <property type="term" value="F:GTP binding"/>
    <property type="evidence" value="ECO:0007669"/>
    <property type="project" value="UniProtKB-KW"/>
</dbReference>
<dbReference type="InterPro" id="IPR027417">
    <property type="entry name" value="P-loop_NTPase"/>
</dbReference>
<dbReference type="InterPro" id="IPR005225">
    <property type="entry name" value="Small_GTP-bd"/>
</dbReference>
<keyword evidence="2" id="KW-0342">GTP-binding</keyword>
<dbReference type="InterPro" id="IPR032859">
    <property type="entry name" value="KH_dom-like"/>
</dbReference>
<dbReference type="GO" id="GO:0043022">
    <property type="term" value="F:ribosome binding"/>
    <property type="evidence" value="ECO:0007669"/>
    <property type="project" value="TreeGrafter"/>
</dbReference>
<organism evidence="6 7">
    <name type="scientific">Candidatus Spyradosoma merdigallinarum</name>
    <dbReference type="NCBI Taxonomy" id="2840950"/>
    <lineage>
        <taxon>Bacteria</taxon>
        <taxon>Pseudomonadati</taxon>
        <taxon>Verrucomicrobiota</taxon>
        <taxon>Opitutia</taxon>
        <taxon>Opitutia incertae sedis</taxon>
        <taxon>Candidatus Spyradosoma</taxon>
    </lineage>
</organism>
<evidence type="ECO:0000313" key="7">
    <source>
        <dbReference type="Proteomes" id="UP000886812"/>
    </source>
</evidence>
<protein>
    <submittedName>
        <fullName evidence="6">GTP-binding protein</fullName>
    </submittedName>
</protein>
<dbReference type="CDD" id="cd01895">
    <property type="entry name" value="EngA2"/>
    <property type="match status" value="1"/>
</dbReference>
<evidence type="ECO:0000256" key="1">
    <source>
        <dbReference type="ARBA" id="ARBA00022741"/>
    </source>
</evidence>
<sequence length="375" mass="41650">RMEQGEFFALGFGTPILISAEHNLGVEFLKRRILEEIGLPEESEEAAGNAAAGTDTPIRICLAGRPNVGKSSLGNALTKSSRLIVSEVAGTTRDPVAQRLDYADAKSGEKAVFELVDTAGKRAKNKFDTLEYFSALRTDEAMRRADVCFLVIDAATGVTRLDKQLAGQIMKMGAGLIVVVNKWDLALKHFRAGTVHGYESEEEFRRAFAKAVRRELFFLPGSTVLFTSALEGLRVETMLREALALYRRMNVQIPTGRLNRVIHDVMEANPPKMVSGRRFKCYYAVQTGNKPLRVRLFCNSEEKIEETYERFLLSKFYAAFELGGVPVKFDFVGKPKQERSFFMAQQSETVGGAPTAQTRGNARIVPPGKRPGKNR</sequence>
<proteinExistence type="predicted"/>
<reference evidence="6" key="1">
    <citation type="submission" date="2020-10" db="EMBL/GenBank/DDBJ databases">
        <authorList>
            <person name="Gilroy R."/>
        </authorList>
    </citation>
    <scope>NUCLEOTIDE SEQUENCE</scope>
    <source>
        <strain evidence="6">10669</strain>
    </source>
</reference>
<reference evidence="6" key="2">
    <citation type="journal article" date="2021" name="PeerJ">
        <title>Extensive microbial diversity within the chicken gut microbiome revealed by metagenomics and culture.</title>
        <authorList>
            <person name="Gilroy R."/>
            <person name="Ravi A."/>
            <person name="Getino M."/>
            <person name="Pursley I."/>
            <person name="Horton D.L."/>
            <person name="Alikhan N.F."/>
            <person name="Baker D."/>
            <person name="Gharbi K."/>
            <person name="Hall N."/>
            <person name="Watson M."/>
            <person name="Adriaenssens E.M."/>
            <person name="Foster-Nyarko E."/>
            <person name="Jarju S."/>
            <person name="Secka A."/>
            <person name="Antonio M."/>
            <person name="Oren A."/>
            <person name="Chaudhuri R.R."/>
            <person name="La Ragione R."/>
            <person name="Hildebrand F."/>
            <person name="Pallen M.J."/>
        </authorList>
    </citation>
    <scope>NUCLEOTIDE SEQUENCE</scope>
    <source>
        <strain evidence="6">10669</strain>
    </source>
</reference>
<keyword evidence="1" id="KW-0547">Nucleotide-binding</keyword>
<evidence type="ECO:0000256" key="2">
    <source>
        <dbReference type="ARBA" id="ARBA00023134"/>
    </source>
</evidence>
<dbReference type="PANTHER" id="PTHR43834">
    <property type="entry name" value="GTPASE DER"/>
    <property type="match status" value="1"/>
</dbReference>
<feature type="region of interest" description="Disordered" evidence="3">
    <location>
        <begin position="346"/>
        <end position="375"/>
    </location>
</feature>
<dbReference type="EMBL" id="DVOG01000106">
    <property type="protein sequence ID" value="HIV04310.1"/>
    <property type="molecule type" value="Genomic_DNA"/>
</dbReference>